<dbReference type="GO" id="GO:0003723">
    <property type="term" value="F:RNA binding"/>
    <property type="evidence" value="ECO:0007669"/>
    <property type="project" value="TreeGrafter"/>
</dbReference>
<dbReference type="PANTHER" id="PTHR12341">
    <property type="entry name" value="5'-&gt;3' EXORIBONUCLEASE"/>
    <property type="match status" value="1"/>
</dbReference>
<sequence>MGIPLFFRYLVNNYDDLLTSNKQLLDCDNLYLDLNCAIHYCCREVLKNEKFSLTKQNDIENKMIQFVIQYIEILVQYSKPKKLLYIAIDGPAPKAKLNQQRMRRFKKFYDKKTSDELKIKFKEEINEESEWDTNAITPGTLFMDKLSKKLKSYFINRKIIKVIISDSNIPGEGEHKLLNHLKNNYVSDETNIIYGLDADLIMLCLIANKPNIYLLRETVEFNNKIHVEGYKFLYLNIDNLKKNLLIEIESRLGNILLNEEKKNKIVYDYIFLSFILGNDFIPHSPSVGIKNNGIDLLLDLYVRYYFDTKSNLVLLDEKKINHDFLKFIIRDLGMMEDSLLETFTKKRNKRRTPNKTYENQYEREKDLLNMFPQFNRDIEIKIDQGSEGWRDRYYKNLFDIQNRYEIDKVCHKYLEGLFWNFQYYNFGCISWEWSYYYNYPPSFNDIYNYMDKYISDINLIQIPKSKPFRPFEQLLMVLPQQSKDLLPPKLGNQMIDISSDIIQYYPIEYDIETTNNYYLWECHPKLPYVISEDIKEIVRNTKLSEEEKLRNKVGKEWNN</sequence>
<dbReference type="Gene3D" id="1.25.40.1050">
    <property type="match status" value="1"/>
</dbReference>
<protein>
    <submittedName>
        <fullName evidence="7">XRN 5'-3' exonuclease N-terminus</fullName>
    </submittedName>
</protein>
<feature type="domain" description="Xrn1 helical" evidence="6">
    <location>
        <begin position="263"/>
        <end position="365"/>
    </location>
</feature>
<dbReference type="PANTHER" id="PTHR12341:SF7">
    <property type="entry name" value="5'-3' EXORIBONUCLEASE 1"/>
    <property type="match status" value="1"/>
</dbReference>
<name>A0A5B8IPR0_9VIRU</name>
<keyword evidence="1" id="KW-0540">Nuclease</keyword>
<dbReference type="CDD" id="cd18673">
    <property type="entry name" value="PIN_XRN1-2-like"/>
    <property type="match status" value="1"/>
</dbReference>
<dbReference type="InterPro" id="IPR004859">
    <property type="entry name" value="Xrn1_N"/>
</dbReference>
<comment type="similarity">
    <text evidence="4">Belongs to the 5'-3' exonuclease family.</text>
</comment>
<keyword evidence="3 7" id="KW-0269">Exonuclease</keyword>
<evidence type="ECO:0000259" key="6">
    <source>
        <dbReference type="Pfam" id="PF17846"/>
    </source>
</evidence>
<dbReference type="GO" id="GO:0004534">
    <property type="term" value="F:5'-3' RNA exonuclease activity"/>
    <property type="evidence" value="ECO:0007669"/>
    <property type="project" value="TreeGrafter"/>
</dbReference>
<dbReference type="InterPro" id="IPR041412">
    <property type="entry name" value="Xrn1_helical"/>
</dbReference>
<dbReference type="EMBL" id="MK250088">
    <property type="protein sequence ID" value="QDY52131.1"/>
    <property type="molecule type" value="Genomic_DNA"/>
</dbReference>
<dbReference type="Pfam" id="PF17846">
    <property type="entry name" value="XRN_M"/>
    <property type="match status" value="2"/>
</dbReference>
<feature type="domain" description="Xrn1 N-terminal" evidence="5">
    <location>
        <begin position="1"/>
        <end position="217"/>
    </location>
</feature>
<keyword evidence="2" id="KW-0378">Hydrolase</keyword>
<evidence type="ECO:0000256" key="3">
    <source>
        <dbReference type="ARBA" id="ARBA00022839"/>
    </source>
</evidence>
<gene>
    <name evidence="7" type="ORF">4_11</name>
</gene>
<evidence type="ECO:0000256" key="2">
    <source>
        <dbReference type="ARBA" id="ARBA00022801"/>
    </source>
</evidence>
<evidence type="ECO:0000259" key="5">
    <source>
        <dbReference type="Pfam" id="PF03159"/>
    </source>
</evidence>
<proteinExistence type="inferred from homology"/>
<evidence type="ECO:0000256" key="4">
    <source>
        <dbReference type="ARBA" id="ARBA00038299"/>
    </source>
</evidence>
<dbReference type="GO" id="GO:0000956">
    <property type="term" value="P:nuclear-transcribed mRNA catabolic process"/>
    <property type="evidence" value="ECO:0007669"/>
    <property type="project" value="TreeGrafter"/>
</dbReference>
<feature type="domain" description="Xrn1 helical" evidence="6">
    <location>
        <begin position="380"/>
        <end position="556"/>
    </location>
</feature>
<dbReference type="Pfam" id="PF03159">
    <property type="entry name" value="XRN_N"/>
    <property type="match status" value="1"/>
</dbReference>
<evidence type="ECO:0000313" key="7">
    <source>
        <dbReference type="EMBL" id="QDY52131.1"/>
    </source>
</evidence>
<evidence type="ECO:0000256" key="1">
    <source>
        <dbReference type="ARBA" id="ARBA00022722"/>
    </source>
</evidence>
<organism evidence="7">
    <name type="scientific">Mimiviridae sp. ChoanoV1</name>
    <dbReference type="NCBI Taxonomy" id="2596887"/>
    <lineage>
        <taxon>Viruses</taxon>
        <taxon>Varidnaviria</taxon>
        <taxon>Bamfordvirae</taxon>
        <taxon>Nucleocytoviricota</taxon>
        <taxon>Megaviricetes</taxon>
        <taxon>Imitervirales</taxon>
        <taxon>Schizomimiviridae</taxon>
    </lineage>
</organism>
<dbReference type="Gene3D" id="3.40.50.12390">
    <property type="match status" value="1"/>
</dbReference>
<accession>A0A5B8IPR0</accession>
<reference evidence="7" key="1">
    <citation type="submission" date="2018-11" db="EMBL/GenBank/DDBJ databases">
        <title>A distinct lineage of giant viruses engineers rhodopsin photosystems in predatory marine eukaryotes.</title>
        <authorList>
            <person name="Needham D.M."/>
            <person name="Yoshizawa S."/>
            <person name="Hosaka T."/>
            <person name="Poirier C."/>
            <person name="Choi C.-J."/>
            <person name="Hehenberger E."/>
            <person name="Irwin N.A.T."/>
            <person name="Wilken S."/>
            <person name="Yung C.-M."/>
            <person name="Bachy C."/>
            <person name="Kurihara R."/>
            <person name="Nakajima Y."/>
            <person name="Kojima K."/>
            <person name="Kimura-Someya T."/>
            <person name="Leonard G."/>
            <person name="Malmstrom R.R."/>
            <person name="Mende D."/>
            <person name="Olson D.K."/>
            <person name="Sudo Y."/>
            <person name="Sudek S."/>
            <person name="Richards T.A."/>
            <person name="DeLong E.F."/>
            <person name="Keeling P.J."/>
            <person name="Santoro A.E."/>
            <person name="Shirouzu M."/>
            <person name="Iwasaki W."/>
            <person name="Worden A.Z."/>
        </authorList>
    </citation>
    <scope>NUCLEOTIDE SEQUENCE</scope>
</reference>
<dbReference type="InterPro" id="IPR027073">
    <property type="entry name" value="5_3_exoribonuclease"/>
</dbReference>